<feature type="transmembrane region" description="Helical" evidence="1">
    <location>
        <begin position="121"/>
        <end position="145"/>
    </location>
</feature>
<keyword evidence="1" id="KW-0472">Membrane</keyword>
<proteinExistence type="predicted"/>
<keyword evidence="4" id="KW-1185">Reference proteome</keyword>
<dbReference type="SUPFAM" id="SSF81324">
    <property type="entry name" value="Voltage-gated potassium channels"/>
    <property type="match status" value="1"/>
</dbReference>
<dbReference type="EMBL" id="GL984192">
    <property type="protein sequence ID" value="EGR29051.1"/>
    <property type="molecule type" value="Genomic_DNA"/>
</dbReference>
<gene>
    <name evidence="3" type="ORF">IMG5_164260</name>
</gene>
<evidence type="ECO:0000313" key="4">
    <source>
        <dbReference type="Proteomes" id="UP000008983"/>
    </source>
</evidence>
<evidence type="ECO:0000256" key="1">
    <source>
        <dbReference type="SAM" id="Phobius"/>
    </source>
</evidence>
<dbReference type="InterPro" id="IPR051413">
    <property type="entry name" value="K/Na_HCN_channel"/>
</dbReference>
<dbReference type="eggNOG" id="KOG0501">
    <property type="taxonomic scope" value="Eukaryota"/>
</dbReference>
<dbReference type="RefSeq" id="XP_004030287.1">
    <property type="nucleotide sequence ID" value="XM_004030239.1"/>
</dbReference>
<dbReference type="SUPFAM" id="SSF51206">
    <property type="entry name" value="cAMP-binding domain-like"/>
    <property type="match status" value="1"/>
</dbReference>
<sequence length="387" mass="45747">MINQYNKYPSSNAKHLHVQLLDDQDLESHLSYQIFKKAAYQLLRLSAIVMLISNFFACIFYRIGLHEQEQYGKAGCWFSKISPLIELDTIIYYEYALYWSVTTMISVGYGDVTPVAPMEVIITLICMLMSCIIFAYSINSIWYIISEVSTGDIKYQSYINAINRYMRDKQINKNLQTKINAFLDFQWKDEKSRDKKLEHNIIQTLPLNLRNKLMFESNSFFFKNHKWSQFFSEQFLSALSFEIKEIKYFEDDIIYQEQSEQEDDAFLYYVDDGEIQIFYDLPNYNDGQGIPIQAIKSGNFLGLYEFFTGEKRLENASKKSSSQSQNNNDNKDIISINNDIQEIQENEFQDNFDIDLPPIFYYSTKNNTKKKKKEIWNKMKLIIRLNI</sequence>
<dbReference type="InterPro" id="IPR013099">
    <property type="entry name" value="K_chnl_dom"/>
</dbReference>
<dbReference type="PANTHER" id="PTHR45689">
    <property type="entry name" value="I[[H]] CHANNEL, ISOFORM E"/>
    <property type="match status" value="1"/>
</dbReference>
<dbReference type="STRING" id="857967.G0R0F4"/>
<reference evidence="3 4" key="1">
    <citation type="submission" date="2011-07" db="EMBL/GenBank/DDBJ databases">
        <authorList>
            <person name="Coyne R."/>
            <person name="Brami D."/>
            <person name="Johnson J."/>
            <person name="Hostetler J."/>
            <person name="Hannick L."/>
            <person name="Clark T."/>
            <person name="Cassidy-Hanley D."/>
            <person name="Inman J."/>
        </authorList>
    </citation>
    <scope>NUCLEOTIDE SEQUENCE [LARGE SCALE GENOMIC DNA]</scope>
    <source>
        <strain evidence="3 4">G5</strain>
    </source>
</reference>
<evidence type="ECO:0000259" key="2">
    <source>
        <dbReference type="Pfam" id="PF07885"/>
    </source>
</evidence>
<feature type="transmembrane region" description="Helical" evidence="1">
    <location>
        <begin position="42"/>
        <end position="63"/>
    </location>
</feature>
<keyword evidence="1" id="KW-0812">Transmembrane</keyword>
<dbReference type="OrthoDB" id="290831at2759"/>
<dbReference type="InterPro" id="IPR014710">
    <property type="entry name" value="RmlC-like_jellyroll"/>
</dbReference>
<dbReference type="GO" id="GO:0005249">
    <property type="term" value="F:voltage-gated potassium channel activity"/>
    <property type="evidence" value="ECO:0007669"/>
    <property type="project" value="TreeGrafter"/>
</dbReference>
<dbReference type="GO" id="GO:0098855">
    <property type="term" value="C:HCN channel complex"/>
    <property type="evidence" value="ECO:0007669"/>
    <property type="project" value="TreeGrafter"/>
</dbReference>
<dbReference type="InterPro" id="IPR018490">
    <property type="entry name" value="cNMP-bd_dom_sf"/>
</dbReference>
<dbReference type="Gene3D" id="1.10.287.630">
    <property type="entry name" value="Helix hairpin bin"/>
    <property type="match status" value="1"/>
</dbReference>
<dbReference type="GeneID" id="14905148"/>
<dbReference type="Pfam" id="PF07885">
    <property type="entry name" value="Ion_trans_2"/>
    <property type="match status" value="1"/>
</dbReference>
<feature type="domain" description="Potassium channel" evidence="2">
    <location>
        <begin position="95"/>
        <end position="141"/>
    </location>
</feature>
<protein>
    <recommendedName>
        <fullName evidence="2">Potassium channel domain-containing protein</fullName>
    </recommendedName>
</protein>
<accession>G0R0F4</accession>
<dbReference type="PANTHER" id="PTHR45689:SF5">
    <property type="entry name" value="I[[H]] CHANNEL, ISOFORM E"/>
    <property type="match status" value="1"/>
</dbReference>
<dbReference type="Gene3D" id="1.10.287.70">
    <property type="match status" value="1"/>
</dbReference>
<dbReference type="InParanoid" id="G0R0F4"/>
<dbReference type="Gene3D" id="2.60.120.10">
    <property type="entry name" value="Jelly Rolls"/>
    <property type="match status" value="1"/>
</dbReference>
<name>G0R0F4_ICHMU</name>
<dbReference type="Proteomes" id="UP000008983">
    <property type="component" value="Unassembled WGS sequence"/>
</dbReference>
<evidence type="ECO:0000313" key="3">
    <source>
        <dbReference type="EMBL" id="EGR29051.1"/>
    </source>
</evidence>
<organism evidence="3 4">
    <name type="scientific">Ichthyophthirius multifiliis</name>
    <name type="common">White spot disease agent</name>
    <name type="synonym">Ich</name>
    <dbReference type="NCBI Taxonomy" id="5932"/>
    <lineage>
        <taxon>Eukaryota</taxon>
        <taxon>Sar</taxon>
        <taxon>Alveolata</taxon>
        <taxon>Ciliophora</taxon>
        <taxon>Intramacronucleata</taxon>
        <taxon>Oligohymenophorea</taxon>
        <taxon>Hymenostomatida</taxon>
        <taxon>Ophryoglenina</taxon>
        <taxon>Ichthyophthirius</taxon>
    </lineage>
</organism>
<dbReference type="OMA" id="THCESIS"/>
<keyword evidence="1" id="KW-1133">Transmembrane helix</keyword>
<dbReference type="AlphaFoldDB" id="G0R0F4"/>
<dbReference type="GO" id="GO:0003254">
    <property type="term" value="P:regulation of membrane depolarization"/>
    <property type="evidence" value="ECO:0007669"/>
    <property type="project" value="TreeGrafter"/>
</dbReference>
<feature type="transmembrane region" description="Helical" evidence="1">
    <location>
        <begin position="90"/>
        <end position="109"/>
    </location>
</feature>
<dbReference type="GO" id="GO:0035725">
    <property type="term" value="P:sodium ion transmembrane transport"/>
    <property type="evidence" value="ECO:0007669"/>
    <property type="project" value="TreeGrafter"/>
</dbReference>